<evidence type="ECO:0000313" key="1">
    <source>
        <dbReference type="EMBL" id="UVF18484.1"/>
    </source>
</evidence>
<reference evidence="1" key="1">
    <citation type="submission" date="2022-08" db="EMBL/GenBank/DDBJ databases">
        <title>Microvirga terrae sp. nov., isolated from soil.</title>
        <authorList>
            <person name="Kim K.H."/>
            <person name="Seo Y.L."/>
            <person name="Kim J.M."/>
            <person name="Lee J.K."/>
            <person name="Han D.M."/>
            <person name="Jeon C.O."/>
        </authorList>
    </citation>
    <scope>NUCLEOTIDE SEQUENCE</scope>
    <source>
        <strain evidence="1">R24</strain>
    </source>
</reference>
<dbReference type="EMBL" id="CP102845">
    <property type="protein sequence ID" value="UVF18484.1"/>
    <property type="molecule type" value="Genomic_DNA"/>
</dbReference>
<accession>A0ABY5RQA6</accession>
<dbReference type="Proteomes" id="UP001017257">
    <property type="component" value="Chromosome"/>
</dbReference>
<keyword evidence="2" id="KW-1185">Reference proteome</keyword>
<organism evidence="1 2">
    <name type="scientific">Microvirga terrae</name>
    <dbReference type="NCBI Taxonomy" id="2740529"/>
    <lineage>
        <taxon>Bacteria</taxon>
        <taxon>Pseudomonadati</taxon>
        <taxon>Pseudomonadota</taxon>
        <taxon>Alphaproteobacteria</taxon>
        <taxon>Hyphomicrobiales</taxon>
        <taxon>Methylobacteriaceae</taxon>
        <taxon>Microvirga</taxon>
    </lineage>
</organism>
<sequence>MSPVSKIEALETKINQLEKEIEFTKALLDGSEMYTRDAAGYAIALLARFLHEKRVINAGELLAYVSVFKGDPRDWEDHQGHVVNGFAGTLEFQMIYPEDFELQVGRASNTSE</sequence>
<proteinExistence type="predicted"/>
<dbReference type="RefSeq" id="WP_173947975.1">
    <property type="nucleotide sequence ID" value="NZ_CP102845.1"/>
</dbReference>
<gene>
    <name evidence="1" type="ORF">HPT29_018605</name>
</gene>
<evidence type="ECO:0000313" key="2">
    <source>
        <dbReference type="Proteomes" id="UP001017257"/>
    </source>
</evidence>
<protein>
    <submittedName>
        <fullName evidence="1">Uncharacterized protein</fullName>
    </submittedName>
</protein>
<name>A0ABY5RQA6_9HYPH</name>